<dbReference type="AlphaFoldDB" id="A0A8J2WYQ0"/>
<keyword evidence="2" id="KW-1185">Reference proteome</keyword>
<reference evidence="1" key="1">
    <citation type="submission" date="2021-11" db="EMBL/GenBank/DDBJ databases">
        <authorList>
            <consortium name="Genoscope - CEA"/>
            <person name="William W."/>
        </authorList>
    </citation>
    <scope>NUCLEOTIDE SEQUENCE</scope>
</reference>
<sequence length="269" mass="29745">MDAPNLNERSTLSMRSTASVWTDANDTWSQQPLSKADLAEELRYEEEASILADRAHASKLSRRRRCISNVNMRTMRGRVPPKPRAAADLTYDTSSAYALMRPNTSAGPEMRRGAQAVSGGCVLDTPELFAYEKLGLRGRAKRVPRPEVVRKGHGPSTVDLPVPSLHMLSTKRRPLNYVSMKTNRGRQPMIPKPVSDACYAPKYSLTDKAVLCKFSVNARAPPRFGTTPTGSQNAFWLSNAGVIAINGARNGITPAIIRPECSPIKRWRR</sequence>
<protein>
    <submittedName>
        <fullName evidence="1">Uncharacterized protein</fullName>
    </submittedName>
</protein>
<name>A0A8J2WYQ0_9STRA</name>
<gene>
    <name evidence="1" type="ORF">PECAL_4P00390</name>
</gene>
<dbReference type="Proteomes" id="UP000789595">
    <property type="component" value="Unassembled WGS sequence"/>
</dbReference>
<proteinExistence type="predicted"/>
<comment type="caution">
    <text evidence="1">The sequence shown here is derived from an EMBL/GenBank/DDBJ whole genome shotgun (WGS) entry which is preliminary data.</text>
</comment>
<dbReference type="EMBL" id="CAKKNE010000004">
    <property type="protein sequence ID" value="CAH0372879.1"/>
    <property type="molecule type" value="Genomic_DNA"/>
</dbReference>
<organism evidence="1 2">
    <name type="scientific">Pelagomonas calceolata</name>
    <dbReference type="NCBI Taxonomy" id="35677"/>
    <lineage>
        <taxon>Eukaryota</taxon>
        <taxon>Sar</taxon>
        <taxon>Stramenopiles</taxon>
        <taxon>Ochrophyta</taxon>
        <taxon>Pelagophyceae</taxon>
        <taxon>Pelagomonadales</taxon>
        <taxon>Pelagomonadaceae</taxon>
        <taxon>Pelagomonas</taxon>
    </lineage>
</organism>
<evidence type="ECO:0000313" key="1">
    <source>
        <dbReference type="EMBL" id="CAH0372879.1"/>
    </source>
</evidence>
<accession>A0A8J2WYQ0</accession>
<evidence type="ECO:0000313" key="2">
    <source>
        <dbReference type="Proteomes" id="UP000789595"/>
    </source>
</evidence>